<reference evidence="1 2" key="1">
    <citation type="submission" date="2019-01" db="EMBL/GenBank/DDBJ databases">
        <title>Sequencing of cultivated peanut Arachis hypogaea provides insights into genome evolution and oil improvement.</title>
        <authorList>
            <person name="Chen X."/>
        </authorList>
    </citation>
    <scope>NUCLEOTIDE SEQUENCE [LARGE SCALE GENOMIC DNA]</scope>
    <source>
        <strain evidence="2">cv. Fuhuasheng</strain>
        <tissue evidence="1">Leaves</tissue>
    </source>
</reference>
<evidence type="ECO:0000313" key="2">
    <source>
        <dbReference type="Proteomes" id="UP000289738"/>
    </source>
</evidence>
<evidence type="ECO:0000313" key="1">
    <source>
        <dbReference type="EMBL" id="RYQ82882.1"/>
    </source>
</evidence>
<proteinExistence type="predicted"/>
<organism evidence="1 2">
    <name type="scientific">Arachis hypogaea</name>
    <name type="common">Peanut</name>
    <dbReference type="NCBI Taxonomy" id="3818"/>
    <lineage>
        <taxon>Eukaryota</taxon>
        <taxon>Viridiplantae</taxon>
        <taxon>Streptophyta</taxon>
        <taxon>Embryophyta</taxon>
        <taxon>Tracheophyta</taxon>
        <taxon>Spermatophyta</taxon>
        <taxon>Magnoliopsida</taxon>
        <taxon>eudicotyledons</taxon>
        <taxon>Gunneridae</taxon>
        <taxon>Pentapetalae</taxon>
        <taxon>rosids</taxon>
        <taxon>fabids</taxon>
        <taxon>Fabales</taxon>
        <taxon>Fabaceae</taxon>
        <taxon>Papilionoideae</taxon>
        <taxon>50 kb inversion clade</taxon>
        <taxon>dalbergioids sensu lato</taxon>
        <taxon>Dalbergieae</taxon>
        <taxon>Pterocarpus clade</taxon>
        <taxon>Arachis</taxon>
    </lineage>
</organism>
<protein>
    <recommendedName>
        <fullName evidence="3">Serine-threonine/tyrosine-protein kinase catalytic domain-containing protein</fullName>
    </recommendedName>
</protein>
<dbReference type="Gramene" id="arahy.Tifrunner.gnm2.ann2.Ah20g112200.1">
    <property type="protein sequence ID" value="arahy.Tifrunner.gnm2.ann2.Ah20g112200.1-CDS"/>
    <property type="gene ID" value="arahy.Tifrunner.gnm2.ann2.Ah20g112200"/>
</dbReference>
<comment type="caution">
    <text evidence="1">The sequence shown here is derived from an EMBL/GenBank/DDBJ whole genome shotgun (WGS) entry which is preliminary data.</text>
</comment>
<dbReference type="STRING" id="3818.A0A444WZV1"/>
<accession>A0A444WZV1</accession>
<gene>
    <name evidence="1" type="ORF">Ahy_B10g101463</name>
</gene>
<evidence type="ECO:0008006" key="3">
    <source>
        <dbReference type="Google" id="ProtNLM"/>
    </source>
</evidence>
<sequence>MFGENLSLHKFCKKIIPKGIIEIVDLRLLTLYSEGERKITIKECLVSFARIGVACSQEFLTRPMNIKDVIMELHAIKHKLLP</sequence>
<name>A0A444WZV1_ARAHY</name>
<keyword evidence="2" id="KW-1185">Reference proteome</keyword>
<dbReference type="EMBL" id="SDMP01000020">
    <property type="protein sequence ID" value="RYQ82882.1"/>
    <property type="molecule type" value="Genomic_DNA"/>
</dbReference>
<dbReference type="AlphaFoldDB" id="A0A444WZV1"/>
<dbReference type="Proteomes" id="UP000289738">
    <property type="component" value="Chromosome B10"/>
</dbReference>